<dbReference type="EMBL" id="BK015215">
    <property type="protein sequence ID" value="DAD96332.1"/>
    <property type="molecule type" value="Genomic_DNA"/>
</dbReference>
<reference evidence="1" key="1">
    <citation type="journal article" date="2021" name="Proc. Natl. Acad. Sci. U.S.A.">
        <title>A Catalog of Tens of Thousands of Viruses from Human Metagenomes Reveals Hidden Associations with Chronic Diseases.</title>
        <authorList>
            <person name="Tisza M.J."/>
            <person name="Buck C.B."/>
        </authorList>
    </citation>
    <scope>NUCLEOTIDE SEQUENCE</scope>
    <source>
        <strain evidence="1">CtagO6</strain>
    </source>
</reference>
<evidence type="ECO:0000313" key="1">
    <source>
        <dbReference type="EMBL" id="DAD96332.1"/>
    </source>
</evidence>
<proteinExistence type="predicted"/>
<accession>A0A8S5NPN2</accession>
<name>A0A8S5NPN2_9CAUD</name>
<sequence length="87" mass="9791">MAECIEREALVHRLKSPYLFNITQRIFEIISEIPAADVAPIEALERLRDELCAQDLITMEGLGRLNALIYECAHGNEGGENDNGRIH</sequence>
<protein>
    <submittedName>
        <fullName evidence="1">Uncharacterized protein</fullName>
    </submittedName>
</protein>
<organism evidence="1">
    <name type="scientific">Myoviridae sp. ctagO6</name>
    <dbReference type="NCBI Taxonomy" id="2826667"/>
    <lineage>
        <taxon>Viruses</taxon>
        <taxon>Duplodnaviria</taxon>
        <taxon>Heunggongvirae</taxon>
        <taxon>Uroviricota</taxon>
        <taxon>Caudoviricetes</taxon>
    </lineage>
</organism>